<dbReference type="GeneID" id="69587759"/>
<evidence type="ECO:0000259" key="6">
    <source>
        <dbReference type="Pfam" id="PF07980"/>
    </source>
</evidence>
<proteinExistence type="inferred from homology"/>
<evidence type="ECO:0000256" key="2">
    <source>
        <dbReference type="ARBA" id="ARBA00006275"/>
    </source>
</evidence>
<comment type="subcellular location">
    <subcellularLocation>
        <location evidence="1">Cell outer membrane</location>
    </subcellularLocation>
</comment>
<sequence>MKKVIIILSFVAGLSVFMTGCSDYLDSDYLFEERMSIEDVFSNKDYTNRWLAEGYAYLGNNYMQDVCSKKILPFNFADDMYFGDEGDGYKAWKSGQYSEKGVLGNNNQSLGVWETAYKGIRQVSIFLNNIDKNKEFTEEEISDFKGQAHFLRAYFYWFMLRLYGPIPILPEEGLDYMESYDDLAYPRNTYDECVTYINDELLKAASVLPLQRSVQEIARPTRGAALALRAKVFLFAASPLFNGKAPVSVASALINRDGTHLLPDVYDESKWAKAAAAAKDVMDLNFYELYTAPAKTIGDMAYPATITPPHNAEFSEQDWPNGWKNIDPFESYRSLFNGSVAANANPELIFTRAGNQGGENIRVMVIHQIPRNTGGGYNSHGMTQKQCDAYYMNNGEDCPGMNDMYSDRPGYVGRYNTEERPKDFVTAEELVNYPELGQLGTGVSKQYVQREPRFYASVAYSGSTWHYLKALNDDNHDEKSNVPVFYYRGGSNDGYKSSSYWLRTGIGIKKYVHPDDISYTHNSPYDISRVVFKPDPAIRYAEVLLIYAEALNELTGSYELPSWDGSKTHSISRNETEMKKGIRPIRIRAGLPDYTPDEYNNVDKFRMKLKRERQIELFAEGHRYFDLRRWMDAPEEESAPVYGCNVLATQEMREDFQTPVMCTSLPTIFAEKMWLWPISHTELKHNANLIQNPGWTDPE</sequence>
<dbReference type="AlphaFoldDB" id="A0A174TEV1"/>
<dbReference type="InterPro" id="IPR011990">
    <property type="entry name" value="TPR-like_helical_dom_sf"/>
</dbReference>
<evidence type="ECO:0000256" key="1">
    <source>
        <dbReference type="ARBA" id="ARBA00004442"/>
    </source>
</evidence>
<organism evidence="8 9">
    <name type="scientific">Bacteroides faecis</name>
    <dbReference type="NCBI Taxonomy" id="674529"/>
    <lineage>
        <taxon>Bacteria</taxon>
        <taxon>Pseudomonadati</taxon>
        <taxon>Bacteroidota</taxon>
        <taxon>Bacteroidia</taxon>
        <taxon>Bacteroidales</taxon>
        <taxon>Bacteroidaceae</taxon>
        <taxon>Bacteroides</taxon>
    </lineage>
</organism>
<keyword evidence="3" id="KW-0732">Signal</keyword>
<feature type="domain" description="SusD-like N-terminal" evidence="7">
    <location>
        <begin position="50"/>
        <end position="234"/>
    </location>
</feature>
<evidence type="ECO:0000313" key="9">
    <source>
        <dbReference type="Proteomes" id="UP000095606"/>
    </source>
</evidence>
<dbReference type="GO" id="GO:0009279">
    <property type="term" value="C:cell outer membrane"/>
    <property type="evidence" value="ECO:0007669"/>
    <property type="project" value="UniProtKB-SubCell"/>
</dbReference>
<evidence type="ECO:0000256" key="4">
    <source>
        <dbReference type="ARBA" id="ARBA00023136"/>
    </source>
</evidence>
<dbReference type="SUPFAM" id="SSF48452">
    <property type="entry name" value="TPR-like"/>
    <property type="match status" value="1"/>
</dbReference>
<feature type="domain" description="RagB/SusD" evidence="6">
    <location>
        <begin position="347"/>
        <end position="695"/>
    </location>
</feature>
<dbReference type="RefSeq" id="WP_055270890.1">
    <property type="nucleotide sequence ID" value="NZ_CAXKYA010000030.1"/>
</dbReference>
<evidence type="ECO:0000259" key="7">
    <source>
        <dbReference type="Pfam" id="PF14322"/>
    </source>
</evidence>
<keyword evidence="5" id="KW-0998">Cell outer membrane</keyword>
<dbReference type="Pfam" id="PF14322">
    <property type="entry name" value="SusD-like_3"/>
    <property type="match status" value="1"/>
</dbReference>
<evidence type="ECO:0000256" key="5">
    <source>
        <dbReference type="ARBA" id="ARBA00023237"/>
    </source>
</evidence>
<reference evidence="8 9" key="1">
    <citation type="submission" date="2015-09" db="EMBL/GenBank/DDBJ databases">
        <authorList>
            <consortium name="Pathogen Informatics"/>
        </authorList>
    </citation>
    <scope>NUCLEOTIDE SEQUENCE [LARGE SCALE GENOMIC DNA]</scope>
    <source>
        <strain evidence="8 9">2789STDY5834846</strain>
    </source>
</reference>
<dbReference type="Pfam" id="PF07980">
    <property type="entry name" value="SusD_RagB"/>
    <property type="match status" value="1"/>
</dbReference>
<dbReference type="Proteomes" id="UP000095606">
    <property type="component" value="Unassembled WGS sequence"/>
</dbReference>
<accession>A0A174TEV1</accession>
<gene>
    <name evidence="8" type="ORF">ERS852461_04108</name>
</gene>
<dbReference type="EMBL" id="CZAE01000024">
    <property type="protein sequence ID" value="CUQ06225.1"/>
    <property type="molecule type" value="Genomic_DNA"/>
</dbReference>
<dbReference type="InterPro" id="IPR033985">
    <property type="entry name" value="SusD-like_N"/>
</dbReference>
<evidence type="ECO:0000256" key="3">
    <source>
        <dbReference type="ARBA" id="ARBA00022729"/>
    </source>
</evidence>
<keyword evidence="4" id="KW-0472">Membrane</keyword>
<name>A0A174TEV1_9BACE</name>
<dbReference type="InterPro" id="IPR012944">
    <property type="entry name" value="SusD_RagB_dom"/>
</dbReference>
<dbReference type="PROSITE" id="PS51257">
    <property type="entry name" value="PROKAR_LIPOPROTEIN"/>
    <property type="match status" value="1"/>
</dbReference>
<protein>
    <submittedName>
        <fullName evidence="8">SusD family</fullName>
    </submittedName>
</protein>
<comment type="similarity">
    <text evidence="2">Belongs to the SusD family.</text>
</comment>
<evidence type="ECO:0000313" key="8">
    <source>
        <dbReference type="EMBL" id="CUQ06225.1"/>
    </source>
</evidence>
<dbReference type="Gene3D" id="1.25.40.390">
    <property type="match status" value="1"/>
</dbReference>